<keyword evidence="2" id="KW-1185">Reference proteome</keyword>
<dbReference type="RefSeq" id="WP_207032088.1">
    <property type="nucleotide sequence ID" value="NZ_JAFLNL010000002.1"/>
</dbReference>
<dbReference type="Gene3D" id="3.40.50.1110">
    <property type="entry name" value="SGNH hydrolase"/>
    <property type="match status" value="1"/>
</dbReference>
<organism evidence="1 2">
    <name type="scientific">Flagellimonas aurea</name>
    <dbReference type="NCBI Taxonomy" id="2915619"/>
    <lineage>
        <taxon>Bacteria</taxon>
        <taxon>Pseudomonadati</taxon>
        <taxon>Bacteroidota</taxon>
        <taxon>Flavobacteriia</taxon>
        <taxon>Flavobacteriales</taxon>
        <taxon>Flavobacteriaceae</taxon>
        <taxon>Flagellimonas</taxon>
    </lineage>
</organism>
<sequence length="276" mass="30975">MPQSKLKSPTAIILLTILFNWSCAIKPKEVANISKKKEGDMLGQMNNVFIPSYIDTCNNGMGKELKLLIIGNSLSYHGIAPGIGWYHNSGMAASEKENDYAHQLFQSIQVKRPNHKVCMRISNFAKFEREPKGWNAQTVKELQDYNPDIVVFQLGENVDGENASVLALFGKQYINLIDSFKSDNQRHIVATTPFFPSLEKNKIIQQAAIATGIHLVDLSHLTLIDPENYAKNETDYPEEKNDWKVDGIGIHPGDKGMQNIANLLFISIQPFLDSKN</sequence>
<evidence type="ECO:0000313" key="1">
    <source>
        <dbReference type="EMBL" id="MBO0353447.1"/>
    </source>
</evidence>
<dbReference type="EMBL" id="JAFLNL010000002">
    <property type="protein sequence ID" value="MBO0353447.1"/>
    <property type="molecule type" value="Genomic_DNA"/>
</dbReference>
<gene>
    <name evidence="1" type="ORF">J0656_05405</name>
</gene>
<name>A0ABS3G2X1_9FLAO</name>
<evidence type="ECO:0008006" key="3">
    <source>
        <dbReference type="Google" id="ProtNLM"/>
    </source>
</evidence>
<dbReference type="Proteomes" id="UP000664044">
    <property type="component" value="Unassembled WGS sequence"/>
</dbReference>
<comment type="caution">
    <text evidence="1">The sequence shown here is derived from an EMBL/GenBank/DDBJ whole genome shotgun (WGS) entry which is preliminary data.</text>
</comment>
<dbReference type="InterPro" id="IPR036514">
    <property type="entry name" value="SGNH_hydro_sf"/>
</dbReference>
<reference evidence="1 2" key="1">
    <citation type="submission" date="2021-03" db="EMBL/GenBank/DDBJ databases">
        <title>Muricauda lutimaris sp. nov. and Muricauda ruestringensis sp. nov, two marine members of the Flavobacteriaceae isolated from deep sea sediments of Western Pacific.</title>
        <authorList>
            <person name="Zhao S."/>
            <person name="Liu R."/>
        </authorList>
    </citation>
    <scope>NUCLEOTIDE SEQUENCE [LARGE SCALE GENOMIC DNA]</scope>
    <source>
        <strain evidence="1 2">BC31-1-A7</strain>
    </source>
</reference>
<evidence type="ECO:0000313" key="2">
    <source>
        <dbReference type="Proteomes" id="UP000664044"/>
    </source>
</evidence>
<accession>A0ABS3G2X1</accession>
<proteinExistence type="predicted"/>
<dbReference type="SUPFAM" id="SSF52266">
    <property type="entry name" value="SGNH hydrolase"/>
    <property type="match status" value="1"/>
</dbReference>
<protein>
    <recommendedName>
        <fullName evidence="3">SGNH hydrolase-type esterase domain-containing protein</fullName>
    </recommendedName>
</protein>